<evidence type="ECO:0000256" key="1">
    <source>
        <dbReference type="SAM" id="Phobius"/>
    </source>
</evidence>
<evidence type="ECO:0000313" key="4">
    <source>
        <dbReference type="Proteomes" id="UP000319424"/>
    </source>
</evidence>
<evidence type="ECO:0000259" key="2">
    <source>
        <dbReference type="Pfam" id="PF01478"/>
    </source>
</evidence>
<evidence type="ECO:0000313" key="3">
    <source>
        <dbReference type="EMBL" id="TRW28044.1"/>
    </source>
</evidence>
<comment type="caution">
    <text evidence="3">The sequence shown here is derived from an EMBL/GenBank/DDBJ whole genome shotgun (WGS) entry which is preliminary data.</text>
</comment>
<feature type="transmembrane region" description="Helical" evidence="1">
    <location>
        <begin position="71"/>
        <end position="99"/>
    </location>
</feature>
<feature type="domain" description="Prepilin type IV endopeptidase peptidase" evidence="2">
    <location>
        <begin position="5"/>
        <end position="96"/>
    </location>
</feature>
<keyword evidence="1" id="KW-0472">Membrane</keyword>
<keyword evidence="1" id="KW-0812">Transmembrane</keyword>
<dbReference type="RefSeq" id="WP_144015721.1">
    <property type="nucleotide sequence ID" value="NZ_VJXW01000003.1"/>
</dbReference>
<dbReference type="Proteomes" id="UP000319424">
    <property type="component" value="Unassembled WGS sequence"/>
</dbReference>
<dbReference type="GO" id="GO:0016020">
    <property type="term" value="C:membrane"/>
    <property type="evidence" value="ECO:0007669"/>
    <property type="project" value="InterPro"/>
</dbReference>
<protein>
    <recommendedName>
        <fullName evidence="2">Prepilin type IV endopeptidase peptidase domain-containing protein</fullName>
    </recommendedName>
</protein>
<keyword evidence="1" id="KW-1133">Transmembrane helix</keyword>
<dbReference type="OrthoDB" id="5508079at2"/>
<sequence>MFYITLFIVLFISSITDIKKRIIPNSLIIVAFLLGCYLNFVANTKEFIFISITVFSLLLFSPLKSGGDIKLLAVCVLYLRYASGIFFMMLSLVLLITAIYKKSKKQKIKSLPLAPYISIASLITLIQILI</sequence>
<name>A0A552VC35_9FIRM</name>
<proteinExistence type="predicted"/>
<reference evidence="3 4" key="1">
    <citation type="submission" date="2019-07" db="EMBL/GenBank/DDBJ databases">
        <title>Criibacterium bergeronii gen. nov., sp. nov. isolated from human clinical samples.</title>
        <authorList>
            <person name="Maheux A.F."/>
            <person name="Boudreau D.K."/>
            <person name="Berube E."/>
            <person name="Brodeur S."/>
            <person name="Bernard K.A."/>
            <person name="Abed J.Y."/>
            <person name="Ducrey E."/>
            <person name="Guay E.F."/>
            <person name="Raymond F."/>
            <person name="Corbeil J."/>
            <person name="Domingo M.-C."/>
            <person name="Roy P.H."/>
            <person name="Boissinot M."/>
            <person name="Tocheva E.I."/>
            <person name="Omar R.F."/>
        </authorList>
    </citation>
    <scope>NUCLEOTIDE SEQUENCE [LARGE SCALE GENOMIC DNA]</scope>
    <source>
        <strain evidence="3 4">CCRI-24246</strain>
    </source>
</reference>
<gene>
    <name evidence="3" type="ORF">FL857_03370</name>
</gene>
<feature type="transmembrane region" description="Helical" evidence="1">
    <location>
        <begin position="26"/>
        <end position="42"/>
    </location>
</feature>
<dbReference type="InterPro" id="IPR000045">
    <property type="entry name" value="Prepilin_IV_endopep_pep"/>
</dbReference>
<dbReference type="AlphaFoldDB" id="A0A552VC35"/>
<feature type="transmembrane region" description="Helical" evidence="1">
    <location>
        <begin position="111"/>
        <end position="129"/>
    </location>
</feature>
<organism evidence="3 4">
    <name type="scientific">Criibacterium bergeronii</name>
    <dbReference type="NCBI Taxonomy" id="1871336"/>
    <lineage>
        <taxon>Bacteria</taxon>
        <taxon>Bacillati</taxon>
        <taxon>Bacillota</taxon>
        <taxon>Clostridia</taxon>
        <taxon>Peptostreptococcales</taxon>
        <taxon>Filifactoraceae</taxon>
        <taxon>Criibacterium</taxon>
    </lineage>
</organism>
<feature type="transmembrane region" description="Helical" evidence="1">
    <location>
        <begin position="47"/>
        <end position="65"/>
    </location>
</feature>
<dbReference type="EMBL" id="VJXW01000003">
    <property type="protein sequence ID" value="TRW28044.1"/>
    <property type="molecule type" value="Genomic_DNA"/>
</dbReference>
<accession>A0A552VC35</accession>
<dbReference type="Gene3D" id="1.20.120.1220">
    <property type="match status" value="1"/>
</dbReference>
<dbReference type="GO" id="GO:0004190">
    <property type="term" value="F:aspartic-type endopeptidase activity"/>
    <property type="evidence" value="ECO:0007669"/>
    <property type="project" value="InterPro"/>
</dbReference>
<dbReference type="Pfam" id="PF01478">
    <property type="entry name" value="Peptidase_A24"/>
    <property type="match status" value="1"/>
</dbReference>